<organism evidence="1 2">
    <name type="scientific">Nocardia jinanensis</name>
    <dbReference type="NCBI Taxonomy" id="382504"/>
    <lineage>
        <taxon>Bacteria</taxon>
        <taxon>Bacillati</taxon>
        <taxon>Actinomycetota</taxon>
        <taxon>Actinomycetes</taxon>
        <taxon>Mycobacteriales</taxon>
        <taxon>Nocardiaceae</taxon>
        <taxon>Nocardia</taxon>
    </lineage>
</organism>
<comment type="caution">
    <text evidence="1">The sequence shown here is derived from an EMBL/GenBank/DDBJ whole genome shotgun (WGS) entry which is preliminary data.</text>
</comment>
<evidence type="ECO:0000313" key="1">
    <source>
        <dbReference type="EMBL" id="GGL15388.1"/>
    </source>
</evidence>
<name>A0A917RN15_9NOCA</name>
<sequence length="70" mass="7589">MSDEESGLNEKPLEFFMAAAGTGGYHDGQAVIPVDDHYRAFCTCGEWETTAPTQEEGLRQARIHTGSISA</sequence>
<proteinExistence type="predicted"/>
<keyword evidence="2" id="KW-1185">Reference proteome</keyword>
<dbReference type="AlphaFoldDB" id="A0A917RN15"/>
<dbReference type="EMBL" id="BMMH01000006">
    <property type="protein sequence ID" value="GGL15388.1"/>
    <property type="molecule type" value="Genomic_DNA"/>
</dbReference>
<accession>A0A917RN15</accession>
<reference evidence="1" key="1">
    <citation type="journal article" date="2014" name="Int. J. Syst. Evol. Microbiol.">
        <title>Complete genome sequence of Corynebacterium casei LMG S-19264T (=DSM 44701T), isolated from a smear-ripened cheese.</title>
        <authorList>
            <consortium name="US DOE Joint Genome Institute (JGI-PGF)"/>
            <person name="Walter F."/>
            <person name="Albersmeier A."/>
            <person name="Kalinowski J."/>
            <person name="Ruckert C."/>
        </authorList>
    </citation>
    <scope>NUCLEOTIDE SEQUENCE</scope>
    <source>
        <strain evidence="1">CGMCC 4.3508</strain>
    </source>
</reference>
<reference evidence="1" key="2">
    <citation type="submission" date="2020-09" db="EMBL/GenBank/DDBJ databases">
        <authorList>
            <person name="Sun Q."/>
            <person name="Zhou Y."/>
        </authorList>
    </citation>
    <scope>NUCLEOTIDE SEQUENCE</scope>
    <source>
        <strain evidence="1">CGMCC 4.3508</strain>
    </source>
</reference>
<protein>
    <submittedName>
        <fullName evidence="1">Uncharacterized protein</fullName>
    </submittedName>
</protein>
<evidence type="ECO:0000313" key="2">
    <source>
        <dbReference type="Proteomes" id="UP000638263"/>
    </source>
</evidence>
<gene>
    <name evidence="1" type="ORF">GCM10011588_32430</name>
</gene>
<dbReference type="Proteomes" id="UP000638263">
    <property type="component" value="Unassembled WGS sequence"/>
</dbReference>